<evidence type="ECO:0000313" key="1">
    <source>
        <dbReference type="EMBL" id="CAI9620519.1"/>
    </source>
</evidence>
<evidence type="ECO:0000313" key="2">
    <source>
        <dbReference type="Proteomes" id="UP001162483"/>
    </source>
</evidence>
<proteinExistence type="predicted"/>
<reference evidence="1" key="1">
    <citation type="submission" date="2023-05" db="EMBL/GenBank/DDBJ databases">
        <authorList>
            <person name="Stuckert A."/>
        </authorList>
    </citation>
    <scope>NUCLEOTIDE SEQUENCE</scope>
</reference>
<sequence length="43" mass="5027">MMYGQTDYTDSLQEFCMSPAICYAFQAPKKIINVHFFTCKKLL</sequence>
<accession>A0ABN9HFE5</accession>
<dbReference type="Proteomes" id="UP001162483">
    <property type="component" value="Unassembled WGS sequence"/>
</dbReference>
<keyword evidence="2" id="KW-1185">Reference proteome</keyword>
<name>A0ABN9HFE5_9NEOB</name>
<dbReference type="EMBL" id="CATNWA010020945">
    <property type="protein sequence ID" value="CAI9620519.1"/>
    <property type="molecule type" value="Genomic_DNA"/>
</dbReference>
<organism evidence="1 2">
    <name type="scientific">Staurois parvus</name>
    <dbReference type="NCBI Taxonomy" id="386267"/>
    <lineage>
        <taxon>Eukaryota</taxon>
        <taxon>Metazoa</taxon>
        <taxon>Chordata</taxon>
        <taxon>Craniata</taxon>
        <taxon>Vertebrata</taxon>
        <taxon>Euteleostomi</taxon>
        <taxon>Amphibia</taxon>
        <taxon>Batrachia</taxon>
        <taxon>Anura</taxon>
        <taxon>Neobatrachia</taxon>
        <taxon>Ranoidea</taxon>
        <taxon>Ranidae</taxon>
        <taxon>Staurois</taxon>
    </lineage>
</organism>
<comment type="caution">
    <text evidence="1">The sequence shown here is derived from an EMBL/GenBank/DDBJ whole genome shotgun (WGS) entry which is preliminary data.</text>
</comment>
<protein>
    <submittedName>
        <fullName evidence="1">Uncharacterized protein</fullName>
    </submittedName>
</protein>
<gene>
    <name evidence="1" type="ORF">SPARVUS_LOCUS15998082</name>
</gene>